<sequence length="950" mass="103250">MADFLASFNFGQAVPTTADDSACHSIDDIQAHLRNTFAAKVTPTRAEHISLSLEMRGSSNITLPETENDSLDGASERMVEGQPDRPMRVVSVNDALSRQTDDPLLQRTIAKHILRAVGEVDNSNWIVRDISRASQGWSFTYICKGSHQFWNRQNTKNPPASLIGEFSLREPDPVLMGRPAFDCRGSVLVAFERSSRSITIRYEHTPIHRTVAQLKELYPAPARELGAGAQRQLQQKTPVKSKKSRNKNNESTEQGEGQSRPKKKRKADTGERGEDGRRPKKPRKRKKNQAENAAPQQLQQELAHDPGQDASQGQASNEPAANVGLPSQPSNPPQPSSHLHPVNVDATEAARRLAHATKLLEDAGIDPHTLSRDQMHIFSNQLPELQRDSLALLSKYGAQHIVIVPPKDKPGAPRSQSSTPVQTQQAPPPAAPATTQAATKDARANATVKDGAQPSSEQALLEAAASALSTVAQSSKKKGKRPPGKSRLACSCCKNRKVKCPKERPICSECQAHSLVCEYPPTKPRKRKTLSEPVVIDDDEGDDEEGEEEEQEEEAPVEDEDQSTYYTGATQQQQSHSHAAHLEEQDTSYSQMPVADMLRPIAQHKASESYPAQSTYYQPATVAVEPQAEPSQARYSTSKAPQPAMAHSSWSTPEIQANHNHVSHASHVSTNSTQGVQIPKPAGSISPSRSRRNAKELTPQGRWKLPDSKPKTATGGWGNPAATHSSTRSATHASAHSGTHSSTHASTHSGTHSGTRSGTLSGTHSGTHSGNLSGTLSGSHSGTLSGTQSATYSHSHTQPGTSATSWMSDQDAQSFNMSTNERTTQGQGTGLYSHQAPVTSSHLQASTFQTSNDNTYWPHSTQASVMHQTQPARQSPSMTAAMHAHNRTSPFQGINSQQRTTSNQNHQTQTWAAANTQGRDASLSGIHRATDTYHQNYYGTMDMNRTNRYT</sequence>
<dbReference type="InterPro" id="IPR001138">
    <property type="entry name" value="Zn2Cys6_DnaBD"/>
</dbReference>
<proteinExistence type="predicted"/>
<evidence type="ECO:0000259" key="3">
    <source>
        <dbReference type="PROSITE" id="PS50048"/>
    </source>
</evidence>
<feature type="compositionally biased region" description="Polar residues" evidence="2">
    <location>
        <begin position="863"/>
        <end position="878"/>
    </location>
</feature>
<feature type="compositionally biased region" description="Polar residues" evidence="2">
    <location>
        <begin position="889"/>
        <end position="919"/>
    </location>
</feature>
<dbReference type="PROSITE" id="PS00463">
    <property type="entry name" value="ZN2_CY6_FUNGAL_1"/>
    <property type="match status" value="1"/>
</dbReference>
<evidence type="ECO:0000256" key="2">
    <source>
        <dbReference type="SAM" id="MobiDB-lite"/>
    </source>
</evidence>
<feature type="region of interest" description="Disordered" evidence="2">
    <location>
        <begin position="404"/>
        <end position="459"/>
    </location>
</feature>
<dbReference type="SMART" id="SM00066">
    <property type="entry name" value="GAL4"/>
    <property type="match status" value="1"/>
</dbReference>
<evidence type="ECO:0000256" key="1">
    <source>
        <dbReference type="ARBA" id="ARBA00023242"/>
    </source>
</evidence>
<organism evidence="4 5">
    <name type="scientific">Bionectria ochroleuca</name>
    <name type="common">Gliocladium roseum</name>
    <dbReference type="NCBI Taxonomy" id="29856"/>
    <lineage>
        <taxon>Eukaryota</taxon>
        <taxon>Fungi</taxon>
        <taxon>Dikarya</taxon>
        <taxon>Ascomycota</taxon>
        <taxon>Pezizomycotina</taxon>
        <taxon>Sordariomycetes</taxon>
        <taxon>Hypocreomycetidae</taxon>
        <taxon>Hypocreales</taxon>
        <taxon>Bionectriaceae</taxon>
        <taxon>Clonostachys</taxon>
    </lineage>
</organism>
<dbReference type="Pfam" id="PF00172">
    <property type="entry name" value="Zn_clus"/>
    <property type="match status" value="1"/>
</dbReference>
<feature type="compositionally biased region" description="Polar residues" evidence="2">
    <location>
        <begin position="290"/>
        <end position="300"/>
    </location>
</feature>
<feature type="region of interest" description="Disordered" evidence="2">
    <location>
        <begin position="889"/>
        <end position="920"/>
    </location>
</feature>
<feature type="compositionally biased region" description="Polar residues" evidence="2">
    <location>
        <begin position="629"/>
        <end position="640"/>
    </location>
</feature>
<dbReference type="PROSITE" id="PS50048">
    <property type="entry name" value="ZN2_CY6_FUNGAL_2"/>
    <property type="match status" value="1"/>
</dbReference>
<feature type="compositionally biased region" description="Polar residues" evidence="2">
    <location>
        <begin position="309"/>
        <end position="319"/>
    </location>
</feature>
<accession>A0ABY6V5S0</accession>
<keyword evidence="5" id="KW-1185">Reference proteome</keyword>
<keyword evidence="1" id="KW-0539">Nucleus</keyword>
<reference evidence="4 5" key="1">
    <citation type="submission" date="2019-06" db="EMBL/GenBank/DDBJ databases">
        <authorList>
            <person name="Broberg M."/>
        </authorList>
    </citation>
    <scope>NUCLEOTIDE SEQUENCE [LARGE SCALE GENOMIC DNA]</scope>
</reference>
<feature type="compositionally biased region" description="Polar residues" evidence="2">
    <location>
        <begin position="788"/>
        <end position="844"/>
    </location>
</feature>
<dbReference type="InterPro" id="IPR036864">
    <property type="entry name" value="Zn2-C6_fun-type_DNA-bd_sf"/>
</dbReference>
<gene>
    <name evidence="4" type="ORF">CLO192961_LOCUS486902</name>
</gene>
<feature type="compositionally biased region" description="Basic and acidic residues" evidence="2">
    <location>
        <begin position="267"/>
        <end position="277"/>
    </location>
</feature>
<feature type="domain" description="Zn(2)-C6 fungal-type" evidence="3">
    <location>
        <begin position="489"/>
        <end position="519"/>
    </location>
</feature>
<dbReference type="Gene3D" id="4.10.240.10">
    <property type="entry name" value="Zn(2)-C6 fungal-type DNA-binding domain"/>
    <property type="match status" value="1"/>
</dbReference>
<feature type="region of interest" description="Disordered" evidence="2">
    <location>
        <begin position="863"/>
        <end position="882"/>
    </location>
</feature>
<evidence type="ECO:0000313" key="5">
    <source>
        <dbReference type="Proteomes" id="UP000766486"/>
    </source>
</evidence>
<feature type="region of interest" description="Disordered" evidence="2">
    <location>
        <begin position="519"/>
        <end position="564"/>
    </location>
</feature>
<evidence type="ECO:0000313" key="4">
    <source>
        <dbReference type="EMBL" id="VUC37898.1"/>
    </source>
</evidence>
<feature type="compositionally biased region" description="Low complexity" evidence="2">
    <location>
        <begin position="721"/>
        <end position="787"/>
    </location>
</feature>
<feature type="region of interest" description="Disordered" evidence="2">
    <location>
        <begin position="61"/>
        <end position="82"/>
    </location>
</feature>
<dbReference type="CDD" id="cd00067">
    <property type="entry name" value="GAL4"/>
    <property type="match status" value="1"/>
</dbReference>
<feature type="compositionally biased region" description="Low complexity" evidence="2">
    <location>
        <begin position="415"/>
        <end position="425"/>
    </location>
</feature>
<comment type="caution">
    <text evidence="4">The sequence shown here is derived from an EMBL/GenBank/DDBJ whole genome shotgun (WGS) entry which is preliminary data.</text>
</comment>
<feature type="compositionally biased region" description="Acidic residues" evidence="2">
    <location>
        <begin position="535"/>
        <end position="562"/>
    </location>
</feature>
<feature type="region of interest" description="Disordered" evidence="2">
    <location>
        <begin position="227"/>
        <end position="341"/>
    </location>
</feature>
<dbReference type="EMBL" id="CABFNS010001064">
    <property type="protein sequence ID" value="VUC37898.1"/>
    <property type="molecule type" value="Genomic_DNA"/>
</dbReference>
<feature type="region of interest" description="Disordered" evidence="2">
    <location>
        <begin position="625"/>
        <end position="844"/>
    </location>
</feature>
<protein>
    <recommendedName>
        <fullName evidence="3">Zn(2)-C6 fungal-type domain-containing protein</fullName>
    </recommendedName>
</protein>
<dbReference type="Proteomes" id="UP000766486">
    <property type="component" value="Unassembled WGS sequence"/>
</dbReference>
<feature type="compositionally biased region" description="Basic residues" evidence="2">
    <location>
        <begin position="278"/>
        <end position="287"/>
    </location>
</feature>
<name>A0ABY6V5S0_BIOOC</name>
<dbReference type="SUPFAM" id="SSF57701">
    <property type="entry name" value="Zn2/Cys6 DNA-binding domain"/>
    <property type="match status" value="1"/>
</dbReference>
<feature type="compositionally biased region" description="Low complexity" evidence="2">
    <location>
        <begin position="657"/>
        <end position="673"/>
    </location>
</feature>